<accession>A0ABY3YPV9</accession>
<sequence>MFDVLVIGGGVAGMQCALILGSAYQKGFAKDKKIGIIAHQKASHLQSAELNNVIGLSPKTNGADVLNKSKTHLAQSFPHIKQIEKEKVHKVVRSDDHFIISTNRSSYKSRLVVIALGYTNFFNIEGLNEYLEPHQLSNPEKERIQLKNTNHLVEEGIYVAGTLAGWRSQFAIAAGSGAQVATDILTLWNDGKHAHVHDKLD</sequence>
<dbReference type="InterPro" id="IPR023753">
    <property type="entry name" value="FAD/NAD-binding_dom"/>
</dbReference>
<feature type="transmembrane region" description="Helical" evidence="1">
    <location>
        <begin position="6"/>
        <end position="24"/>
    </location>
</feature>
<dbReference type="EMBL" id="CP094326">
    <property type="protein sequence ID" value="UNY99579.1"/>
    <property type="molecule type" value="Genomic_DNA"/>
</dbReference>
<dbReference type="Proteomes" id="UP000829476">
    <property type="component" value="Chromosome"/>
</dbReference>
<organism evidence="3 4">
    <name type="scientific">Zhouia spongiae</name>
    <dbReference type="NCBI Taxonomy" id="2202721"/>
    <lineage>
        <taxon>Bacteria</taxon>
        <taxon>Pseudomonadati</taxon>
        <taxon>Bacteroidota</taxon>
        <taxon>Flavobacteriia</taxon>
        <taxon>Flavobacteriales</taxon>
        <taxon>Flavobacteriaceae</taxon>
        <taxon>Zhouia</taxon>
    </lineage>
</organism>
<feature type="domain" description="FAD/NAD(P)-binding" evidence="2">
    <location>
        <begin position="2"/>
        <end position="149"/>
    </location>
</feature>
<keyword evidence="4" id="KW-1185">Reference proteome</keyword>
<dbReference type="Pfam" id="PF07992">
    <property type="entry name" value="Pyr_redox_2"/>
    <property type="match status" value="1"/>
</dbReference>
<dbReference type="InterPro" id="IPR036188">
    <property type="entry name" value="FAD/NAD-bd_sf"/>
</dbReference>
<dbReference type="SUPFAM" id="SSF51905">
    <property type="entry name" value="FAD/NAD(P)-binding domain"/>
    <property type="match status" value="1"/>
</dbReference>
<proteinExistence type="predicted"/>
<keyword evidence="1" id="KW-0472">Membrane</keyword>
<protein>
    <submittedName>
        <fullName evidence="3">FAD-dependent oxidoreductase</fullName>
    </submittedName>
</protein>
<gene>
    <name evidence="3" type="ORF">MQE36_04345</name>
</gene>
<keyword evidence="1" id="KW-1133">Transmembrane helix</keyword>
<keyword evidence="1" id="KW-0812">Transmembrane</keyword>
<evidence type="ECO:0000259" key="2">
    <source>
        <dbReference type="Pfam" id="PF07992"/>
    </source>
</evidence>
<dbReference type="RefSeq" id="WP_242937952.1">
    <property type="nucleotide sequence ID" value="NZ_CP094326.1"/>
</dbReference>
<evidence type="ECO:0000313" key="4">
    <source>
        <dbReference type="Proteomes" id="UP000829476"/>
    </source>
</evidence>
<dbReference type="Gene3D" id="3.50.50.60">
    <property type="entry name" value="FAD/NAD(P)-binding domain"/>
    <property type="match status" value="1"/>
</dbReference>
<reference evidence="3 4" key="1">
    <citation type="journal article" date="2018" name="Int. J. Syst. Evol. Microbiol.">
        <title>Zhouia spongiae sp. nov., isolated from a marine sponge.</title>
        <authorList>
            <person name="Zhuang L."/>
            <person name="Lin B."/>
            <person name="Qin F."/>
            <person name="Luo L."/>
        </authorList>
    </citation>
    <scope>NUCLEOTIDE SEQUENCE [LARGE SCALE GENOMIC DNA]</scope>
    <source>
        <strain evidence="3 4">HN-Y44</strain>
    </source>
</reference>
<evidence type="ECO:0000256" key="1">
    <source>
        <dbReference type="SAM" id="Phobius"/>
    </source>
</evidence>
<evidence type="ECO:0000313" key="3">
    <source>
        <dbReference type="EMBL" id="UNY99579.1"/>
    </source>
</evidence>
<name>A0ABY3YPV9_9FLAO</name>